<evidence type="ECO:0000313" key="8">
    <source>
        <dbReference type="EMBL" id="GFO11325.1"/>
    </source>
</evidence>
<feature type="transmembrane region" description="Helical" evidence="6">
    <location>
        <begin position="100"/>
        <end position="118"/>
    </location>
</feature>
<feature type="binding site" evidence="4">
    <location>
        <position position="288"/>
    </location>
    <ligand>
        <name>3'-phosphoadenylyl sulfate</name>
        <dbReference type="ChEBI" id="CHEBI:58339"/>
    </ligand>
</feature>
<feature type="domain" description="Sulfotransferase" evidence="7">
    <location>
        <begin position="189"/>
        <end position="430"/>
    </location>
</feature>
<sequence length="441" mass="51017">MGGSLNRHQLPPNYRLTNHRNDDHCPEHQLRGIFIPCDPRILTLTMAKPSSNSRQSYTSLSLRNGLVAPRWSTPLVCCSVISSVLNYLRNLGIYVAKKSTWTALFIPVLLFVLLLTLFTDFIPFNRASYSVGVQKHSREWLPPQGSIQNYRPQMNFTLPLNVNSDALRNVSRNTTSLQQGHYLKRFPSCIIFGVSKCGTKAVIEYLKLHPDVVAPKAEINYFNNETLQHQHGLGWYIQQMPPSLSHQITVEKSPDYFQNHQCADLIRAAAPSTKLILLLREPIERLVSEYMQLSEKSLSLPDFEKWVIGQDTGDVDQKVPSVMVSAYADHVSYWLRVFPREQVHIIESQSLRDYPLHEMRRLETFLHLQPFYQPEDFYFNSTRGFYCMRMRYTGKTKCLGKSKGREHITVSDTIMDKLVRFYQPYNQKLKQILGAVDFPWL</sequence>
<evidence type="ECO:0000256" key="1">
    <source>
        <dbReference type="ARBA" id="ARBA00022679"/>
    </source>
</evidence>
<keyword evidence="5" id="KW-1015">Disulfide bond</keyword>
<feature type="binding site" evidence="4">
    <location>
        <position position="386"/>
    </location>
    <ligand>
        <name>3'-phosphoadenylyl sulfate</name>
        <dbReference type="ChEBI" id="CHEBI:58339"/>
    </ligand>
</feature>
<name>A0AAV4AWW1_9GAST</name>
<proteinExistence type="predicted"/>
<keyword evidence="1" id="KW-0808">Transferase</keyword>
<dbReference type="InterPro" id="IPR037359">
    <property type="entry name" value="NST/OST"/>
</dbReference>
<evidence type="ECO:0000256" key="6">
    <source>
        <dbReference type="SAM" id="Phobius"/>
    </source>
</evidence>
<dbReference type="PANTHER" id="PTHR10605">
    <property type="entry name" value="HEPARAN SULFATE SULFOTRANSFERASE"/>
    <property type="match status" value="1"/>
</dbReference>
<evidence type="ECO:0000259" key="7">
    <source>
        <dbReference type="Pfam" id="PF00685"/>
    </source>
</evidence>
<keyword evidence="2" id="KW-0325">Glycoprotein</keyword>
<comment type="caution">
    <text evidence="8">The sequence shown here is derived from an EMBL/GenBank/DDBJ whole genome shotgun (WGS) entry which is preliminary data.</text>
</comment>
<organism evidence="8 9">
    <name type="scientific">Plakobranchus ocellatus</name>
    <dbReference type="NCBI Taxonomy" id="259542"/>
    <lineage>
        <taxon>Eukaryota</taxon>
        <taxon>Metazoa</taxon>
        <taxon>Spiralia</taxon>
        <taxon>Lophotrochozoa</taxon>
        <taxon>Mollusca</taxon>
        <taxon>Gastropoda</taxon>
        <taxon>Heterobranchia</taxon>
        <taxon>Euthyneura</taxon>
        <taxon>Panpulmonata</taxon>
        <taxon>Sacoglossa</taxon>
        <taxon>Placobranchoidea</taxon>
        <taxon>Plakobranchidae</taxon>
        <taxon>Plakobranchus</taxon>
    </lineage>
</organism>
<dbReference type="AlphaFoldDB" id="A0AAV4AWW1"/>
<gene>
    <name evidence="8" type="ORF">PoB_003783000</name>
</gene>
<protein>
    <submittedName>
        <fullName evidence="8">Heparan sulfate glucosamine 3-o-sulfotransferase 5</fullName>
    </submittedName>
</protein>
<feature type="disulfide bond" evidence="5">
    <location>
        <begin position="387"/>
        <end position="398"/>
    </location>
</feature>
<evidence type="ECO:0000256" key="5">
    <source>
        <dbReference type="PIRSR" id="PIRSR637359-3"/>
    </source>
</evidence>
<feature type="transmembrane region" description="Helical" evidence="6">
    <location>
        <begin position="71"/>
        <end position="88"/>
    </location>
</feature>
<evidence type="ECO:0000256" key="4">
    <source>
        <dbReference type="PIRSR" id="PIRSR637359-2"/>
    </source>
</evidence>
<dbReference type="EMBL" id="BLXT01004267">
    <property type="protein sequence ID" value="GFO11325.1"/>
    <property type="molecule type" value="Genomic_DNA"/>
</dbReference>
<keyword evidence="6" id="KW-0472">Membrane</keyword>
<evidence type="ECO:0000313" key="9">
    <source>
        <dbReference type="Proteomes" id="UP000735302"/>
    </source>
</evidence>
<dbReference type="GO" id="GO:0008467">
    <property type="term" value="F:[heparan sulfate]-glucosamine 3-sulfotransferase activity"/>
    <property type="evidence" value="ECO:0007669"/>
    <property type="project" value="TreeGrafter"/>
</dbReference>
<feature type="binding site" evidence="4">
    <location>
        <position position="280"/>
    </location>
    <ligand>
        <name>3'-phosphoadenylyl sulfate</name>
        <dbReference type="ChEBI" id="CHEBI:58339"/>
    </ligand>
</feature>
<feature type="active site" description="For sulfotransferase activity" evidence="3">
    <location>
        <position position="196"/>
    </location>
</feature>
<dbReference type="InterPro" id="IPR027417">
    <property type="entry name" value="P-loop_NTPase"/>
</dbReference>
<accession>A0AAV4AWW1</accession>
<dbReference type="Gene3D" id="3.40.50.300">
    <property type="entry name" value="P-loop containing nucleotide triphosphate hydrolases"/>
    <property type="match status" value="1"/>
</dbReference>
<dbReference type="InterPro" id="IPR000863">
    <property type="entry name" value="Sulfotransferase_dom"/>
</dbReference>
<reference evidence="8 9" key="1">
    <citation type="journal article" date="2021" name="Elife">
        <title>Chloroplast acquisition without the gene transfer in kleptoplastic sea slugs, Plakobranchus ocellatus.</title>
        <authorList>
            <person name="Maeda T."/>
            <person name="Takahashi S."/>
            <person name="Yoshida T."/>
            <person name="Shimamura S."/>
            <person name="Takaki Y."/>
            <person name="Nagai Y."/>
            <person name="Toyoda A."/>
            <person name="Suzuki Y."/>
            <person name="Arimoto A."/>
            <person name="Ishii H."/>
            <person name="Satoh N."/>
            <person name="Nishiyama T."/>
            <person name="Hasebe M."/>
            <person name="Maruyama T."/>
            <person name="Minagawa J."/>
            <person name="Obokata J."/>
            <person name="Shigenobu S."/>
        </authorList>
    </citation>
    <scope>NUCLEOTIDE SEQUENCE [LARGE SCALE GENOMIC DNA]</scope>
</reference>
<evidence type="ECO:0000256" key="2">
    <source>
        <dbReference type="ARBA" id="ARBA00023180"/>
    </source>
</evidence>
<keyword evidence="6" id="KW-0812">Transmembrane</keyword>
<dbReference type="PANTHER" id="PTHR10605:SF65">
    <property type="entry name" value="GH20068P"/>
    <property type="match status" value="1"/>
</dbReference>
<evidence type="ECO:0000256" key="3">
    <source>
        <dbReference type="PIRSR" id="PIRSR637359-1"/>
    </source>
</evidence>
<dbReference type="Pfam" id="PF00685">
    <property type="entry name" value="Sulfotransfer_1"/>
    <property type="match status" value="1"/>
</dbReference>
<feature type="binding site" evidence="4">
    <location>
        <begin position="403"/>
        <end position="407"/>
    </location>
    <ligand>
        <name>3'-phosphoadenylyl sulfate</name>
        <dbReference type="ChEBI" id="CHEBI:58339"/>
    </ligand>
</feature>
<keyword evidence="6" id="KW-1133">Transmembrane helix</keyword>
<dbReference type="SUPFAM" id="SSF52540">
    <property type="entry name" value="P-loop containing nucleoside triphosphate hydrolases"/>
    <property type="match status" value="1"/>
</dbReference>
<keyword evidence="9" id="KW-1185">Reference proteome</keyword>
<dbReference type="Proteomes" id="UP000735302">
    <property type="component" value="Unassembled WGS sequence"/>
</dbReference>